<dbReference type="PATRIC" id="fig|1178515.4.peg.1217"/>
<dbReference type="AlphaFoldDB" id="A0A172TFZ2"/>
<organism evidence="3 4">
    <name type="scientific">Paenibacillus swuensis</name>
    <dbReference type="NCBI Taxonomy" id="1178515"/>
    <lineage>
        <taxon>Bacteria</taxon>
        <taxon>Bacillati</taxon>
        <taxon>Bacillota</taxon>
        <taxon>Bacilli</taxon>
        <taxon>Bacillales</taxon>
        <taxon>Paenibacillaceae</taxon>
        <taxon>Paenibacillus</taxon>
    </lineage>
</organism>
<evidence type="ECO:0000313" key="3">
    <source>
        <dbReference type="EMBL" id="ANE45930.1"/>
    </source>
</evidence>
<protein>
    <submittedName>
        <fullName evidence="3">Glyoxalase</fullName>
    </submittedName>
</protein>
<reference evidence="3 4" key="1">
    <citation type="submission" date="2015-01" db="EMBL/GenBank/DDBJ databases">
        <title>Paenibacillus swuensis/DY6/whole genome sequencing.</title>
        <authorList>
            <person name="Kim M.K."/>
            <person name="Srinivasan S."/>
            <person name="Lee J.-J."/>
        </authorList>
    </citation>
    <scope>NUCLEOTIDE SEQUENCE [LARGE SCALE GENOMIC DNA]</scope>
    <source>
        <strain evidence="3 4">DY6</strain>
    </source>
</reference>
<feature type="transmembrane region" description="Helical" evidence="1">
    <location>
        <begin position="199"/>
        <end position="220"/>
    </location>
</feature>
<dbReference type="KEGG" id="pswu:SY83_06085"/>
<proteinExistence type="predicted"/>
<name>A0A172TFZ2_9BACL</name>
<gene>
    <name evidence="3" type="ORF">SY83_06085</name>
</gene>
<feature type="transmembrane region" description="Helical" evidence="1">
    <location>
        <begin position="312"/>
        <end position="330"/>
    </location>
</feature>
<feature type="transmembrane region" description="Helical" evidence="1">
    <location>
        <begin position="232"/>
        <end position="255"/>
    </location>
</feature>
<feature type="transmembrane region" description="Helical" evidence="1">
    <location>
        <begin position="66"/>
        <end position="84"/>
    </location>
</feature>
<evidence type="ECO:0000259" key="2">
    <source>
        <dbReference type="Pfam" id="PF04235"/>
    </source>
</evidence>
<accession>A0A172TFZ2</accession>
<evidence type="ECO:0000256" key="1">
    <source>
        <dbReference type="SAM" id="Phobius"/>
    </source>
</evidence>
<keyword evidence="1" id="KW-0812">Transmembrane</keyword>
<feature type="transmembrane region" description="Helical" evidence="1">
    <location>
        <begin position="104"/>
        <end position="135"/>
    </location>
</feature>
<dbReference type="InterPro" id="IPR052529">
    <property type="entry name" value="Bact_Transport_Assoc"/>
</dbReference>
<feature type="transmembrane region" description="Helical" evidence="1">
    <location>
        <begin position="38"/>
        <end position="59"/>
    </location>
</feature>
<evidence type="ECO:0000313" key="4">
    <source>
        <dbReference type="Proteomes" id="UP000076927"/>
    </source>
</evidence>
<feature type="transmembrane region" description="Helical" evidence="1">
    <location>
        <begin position="342"/>
        <end position="360"/>
    </location>
</feature>
<dbReference type="InterPro" id="IPR007349">
    <property type="entry name" value="DUF418"/>
</dbReference>
<dbReference type="PANTHER" id="PTHR30590">
    <property type="entry name" value="INNER MEMBRANE PROTEIN"/>
    <property type="match status" value="1"/>
</dbReference>
<feature type="transmembrane region" description="Helical" evidence="1">
    <location>
        <begin position="142"/>
        <end position="163"/>
    </location>
</feature>
<sequence length="381" mass="41749">MSGVKQRAVSLDLARGFMLLLITLAHAPLYLYGAEPGMLQRVAGASFFDQIVNLFGILLIDNRARAMFAVLLGYGIVLAFQSQISRGFSGKEALAILRRRSWVLILFGIALAVLIGGQDIFMAYGIAILLVGWLLPRSNRALIRTFIIVTACYAVVIPILWGFNMQDIGSYSFPPEFAATDTYLSYTLERLFTFPITPVLIHLMFPVLPPVLLGMWIAKFRLLTNPELRLKTLYFIASIGLSVSLAGALPLTFVGTGWQPPLFTVGILYGIHILTGFAGGLAYAALFGIIGAKLTQPGRYTFTLTALGKRSLTFYVWNEAILVLLLSPVALDLGGRTSNGTATLIALGVWGLSVLLAAMMEKRNRNGPLEVLLRRLVYRRS</sequence>
<keyword evidence="1" id="KW-1133">Transmembrane helix</keyword>
<dbReference type="RefSeq" id="WP_068605206.1">
    <property type="nucleotide sequence ID" value="NZ_CP011388.1"/>
</dbReference>
<dbReference type="Proteomes" id="UP000076927">
    <property type="component" value="Chromosome"/>
</dbReference>
<feature type="domain" description="DUF418" evidence="2">
    <location>
        <begin position="218"/>
        <end position="379"/>
    </location>
</feature>
<keyword evidence="1" id="KW-0472">Membrane</keyword>
<dbReference type="PANTHER" id="PTHR30590:SF2">
    <property type="entry name" value="INNER MEMBRANE PROTEIN"/>
    <property type="match status" value="1"/>
</dbReference>
<feature type="transmembrane region" description="Helical" evidence="1">
    <location>
        <begin position="267"/>
        <end position="291"/>
    </location>
</feature>
<dbReference type="Pfam" id="PF04235">
    <property type="entry name" value="DUF418"/>
    <property type="match status" value="1"/>
</dbReference>
<dbReference type="EMBL" id="CP011388">
    <property type="protein sequence ID" value="ANE45930.1"/>
    <property type="molecule type" value="Genomic_DNA"/>
</dbReference>
<dbReference type="STRING" id="1178515.SY83_06085"/>
<keyword evidence="4" id="KW-1185">Reference proteome</keyword>
<feature type="transmembrane region" description="Helical" evidence="1">
    <location>
        <begin position="12"/>
        <end position="32"/>
    </location>
</feature>